<dbReference type="SMART" id="SM00320">
    <property type="entry name" value="WD40"/>
    <property type="match status" value="6"/>
</dbReference>
<evidence type="ECO:0000256" key="4">
    <source>
        <dbReference type="ARBA" id="ARBA00022771"/>
    </source>
</evidence>
<dbReference type="SUPFAM" id="SSF57850">
    <property type="entry name" value="RING/U-box"/>
    <property type="match status" value="1"/>
</dbReference>
<dbReference type="InterPro" id="IPR001680">
    <property type="entry name" value="WD40_rpt"/>
</dbReference>
<evidence type="ECO:0000313" key="10">
    <source>
        <dbReference type="EMBL" id="EEH60667.1"/>
    </source>
</evidence>
<evidence type="ECO:0000259" key="9">
    <source>
        <dbReference type="PROSITE" id="PS50089"/>
    </source>
</evidence>
<feature type="compositionally biased region" description="Low complexity" evidence="8">
    <location>
        <begin position="234"/>
        <end position="243"/>
    </location>
</feature>
<evidence type="ECO:0000256" key="8">
    <source>
        <dbReference type="SAM" id="MobiDB-lite"/>
    </source>
</evidence>
<keyword evidence="11" id="KW-1185">Reference proteome</keyword>
<evidence type="ECO:0000256" key="5">
    <source>
        <dbReference type="ARBA" id="ARBA00022833"/>
    </source>
</evidence>
<dbReference type="SMART" id="SM00184">
    <property type="entry name" value="RING"/>
    <property type="match status" value="1"/>
</dbReference>
<keyword evidence="5" id="KW-0862">Zinc</keyword>
<name>C1MH16_MICPC</name>
<dbReference type="InterPro" id="IPR019775">
    <property type="entry name" value="WD40_repeat_CS"/>
</dbReference>
<feature type="compositionally biased region" description="Gly residues" evidence="8">
    <location>
        <begin position="202"/>
        <end position="213"/>
    </location>
</feature>
<gene>
    <name evidence="10" type="ORF">MICPUCDRAFT_30693</name>
</gene>
<dbReference type="KEGG" id="mpp:MICPUCDRAFT_30693"/>
<dbReference type="eggNOG" id="KOG0297">
    <property type="taxonomic scope" value="Eukaryota"/>
</dbReference>
<keyword evidence="2" id="KW-0479">Metal-binding</keyword>
<feature type="repeat" description="WD" evidence="7">
    <location>
        <begin position="434"/>
        <end position="476"/>
    </location>
</feature>
<dbReference type="InterPro" id="IPR036322">
    <property type="entry name" value="WD40_repeat_dom_sf"/>
</dbReference>
<evidence type="ECO:0000256" key="7">
    <source>
        <dbReference type="PROSITE-ProRule" id="PRU00221"/>
    </source>
</evidence>
<dbReference type="PROSITE" id="PS00678">
    <property type="entry name" value="WD_REPEATS_1"/>
    <property type="match status" value="1"/>
</dbReference>
<dbReference type="PRINTS" id="PR00320">
    <property type="entry name" value="GPROTEINBRPT"/>
</dbReference>
<keyword evidence="1 7" id="KW-0853">WD repeat</keyword>
<dbReference type="OrthoDB" id="498170at2759"/>
<dbReference type="GO" id="GO:0061630">
    <property type="term" value="F:ubiquitin protein ligase activity"/>
    <property type="evidence" value="ECO:0007669"/>
    <property type="project" value="InterPro"/>
</dbReference>
<dbReference type="PROSITE" id="PS50294">
    <property type="entry name" value="WD_REPEATS_REGION"/>
    <property type="match status" value="1"/>
</dbReference>
<keyword evidence="3" id="KW-0677">Repeat</keyword>
<feature type="region of interest" description="Disordered" evidence="8">
    <location>
        <begin position="198"/>
        <end position="243"/>
    </location>
</feature>
<dbReference type="SUPFAM" id="SSF50978">
    <property type="entry name" value="WD40 repeat-like"/>
    <property type="match status" value="1"/>
</dbReference>
<dbReference type="InterPro" id="IPR020472">
    <property type="entry name" value="WD40_PAC1"/>
</dbReference>
<evidence type="ECO:0000256" key="2">
    <source>
        <dbReference type="ARBA" id="ARBA00022723"/>
    </source>
</evidence>
<dbReference type="Proteomes" id="UP000001876">
    <property type="component" value="Unassembled WGS sequence"/>
</dbReference>
<organism evidence="11">
    <name type="scientific">Micromonas pusilla (strain CCMP1545)</name>
    <name type="common">Picoplanktonic green alga</name>
    <dbReference type="NCBI Taxonomy" id="564608"/>
    <lineage>
        <taxon>Eukaryota</taxon>
        <taxon>Viridiplantae</taxon>
        <taxon>Chlorophyta</taxon>
        <taxon>Mamiellophyceae</taxon>
        <taxon>Mamiellales</taxon>
        <taxon>Mamiellaceae</taxon>
        <taxon>Micromonas</taxon>
    </lineage>
</organism>
<dbReference type="InterPro" id="IPR013083">
    <property type="entry name" value="Znf_RING/FYVE/PHD"/>
</dbReference>
<dbReference type="PANTHER" id="PTHR44080:SF1">
    <property type="entry name" value="E3 UBIQUITIN-PROTEIN LIGASE COP1"/>
    <property type="match status" value="1"/>
</dbReference>
<feature type="domain" description="RING-type" evidence="9">
    <location>
        <begin position="18"/>
        <end position="55"/>
    </location>
</feature>
<dbReference type="STRING" id="564608.C1MH16"/>
<dbReference type="AlphaFoldDB" id="C1MH16"/>
<dbReference type="Gene3D" id="3.30.40.10">
    <property type="entry name" value="Zinc/RING finger domain, C3HC4 (zinc finger)"/>
    <property type="match status" value="1"/>
</dbReference>
<dbReference type="Pfam" id="PF00400">
    <property type="entry name" value="WD40"/>
    <property type="match status" value="2"/>
</dbReference>
<dbReference type="Pfam" id="PF13923">
    <property type="entry name" value="zf-C3HC4_2"/>
    <property type="match status" value="1"/>
</dbReference>
<sequence>MDAASDVHRGGLDDSHACPICRETFSDAFNTMCGHTFCYACIVEHLARAHACPCCAQPLTAESLFPNLALDKLLKQLSRSGQLPGSPRCPARRTKEIAESINSLPLEELTPLLRSIADKHDRLVKHDKRVSVGALRDFLALSWKRKNDAIRDLEREVGRIDVDVNWIERQIDELGGSHALRALVEERAAATAAAAARAASPNGGGGGGGGGGASAATAAAGREPGEDPPPSPHQPSRARASAAASMSLASVDLSETKRARVLANFANLQDLYSKIRCGGFGGLGGGRRKSSEPSAAAARGDLDEFANLMRSLTKYERARVAGEVRHGERNARLGAGASSIVSSIEFDRDYANFATGGVSKKVHVFSFAEACGGVDGDRAASDVDAPGPIQTLDAKSKLSCLSYNKHVANHLASSDYEGVVTVWDVEAGVAVAEFEEHDKRAWTVDYCRVDPRILASGSDDGLVKIWSTAQRGSVLEIDVRANVCCVQYGPLSAHQLAVGSADHRVHVFDLRNPSEAIATLRAHRKAVSYVRFLPTGDEMVSASTDSTLCVWDVKGNVAAGYGILSSAPAATLEGHVNEKNFVGLSVGAGELIACGSETNEAYVYHKSFNRPILTYDFAEKTERRGGGGGGGGGGDSGPLFVSATCWRGDEPVLLAANSTGSIKVLQLVE</sequence>
<dbReference type="PROSITE" id="PS50089">
    <property type="entry name" value="ZF_RING_2"/>
    <property type="match status" value="1"/>
</dbReference>
<dbReference type="InterPro" id="IPR015943">
    <property type="entry name" value="WD40/YVTN_repeat-like_dom_sf"/>
</dbReference>
<evidence type="ECO:0000256" key="6">
    <source>
        <dbReference type="PROSITE-ProRule" id="PRU00175"/>
    </source>
</evidence>
<dbReference type="RefSeq" id="XP_003055415.1">
    <property type="nucleotide sequence ID" value="XM_003055369.1"/>
</dbReference>
<evidence type="ECO:0000256" key="3">
    <source>
        <dbReference type="ARBA" id="ARBA00022737"/>
    </source>
</evidence>
<feature type="repeat" description="WD" evidence="7">
    <location>
        <begin position="520"/>
        <end position="554"/>
    </location>
</feature>
<dbReference type="Gene3D" id="2.130.10.10">
    <property type="entry name" value="YVTN repeat-like/Quinoprotein amine dehydrogenase"/>
    <property type="match status" value="1"/>
</dbReference>
<evidence type="ECO:0000256" key="1">
    <source>
        <dbReference type="ARBA" id="ARBA00022574"/>
    </source>
</evidence>
<dbReference type="PANTHER" id="PTHR44080">
    <property type="entry name" value="E3 UBIQUITIN-PROTEIN LIGASE COP1"/>
    <property type="match status" value="1"/>
</dbReference>
<protein>
    <submittedName>
        <fullName evidence="10">Predicted protein</fullName>
    </submittedName>
</protein>
<dbReference type="EMBL" id="GG663735">
    <property type="protein sequence ID" value="EEH60667.1"/>
    <property type="molecule type" value="Genomic_DNA"/>
</dbReference>
<proteinExistence type="predicted"/>
<dbReference type="GO" id="GO:0008270">
    <property type="term" value="F:zinc ion binding"/>
    <property type="evidence" value="ECO:0007669"/>
    <property type="project" value="UniProtKB-KW"/>
</dbReference>
<dbReference type="InterPro" id="IPR001841">
    <property type="entry name" value="Znf_RING"/>
</dbReference>
<reference evidence="10 11" key="1">
    <citation type="journal article" date="2009" name="Science">
        <title>Green evolution and dynamic adaptations revealed by genomes of the marine picoeukaryotes Micromonas.</title>
        <authorList>
            <person name="Worden A.Z."/>
            <person name="Lee J.H."/>
            <person name="Mock T."/>
            <person name="Rouze P."/>
            <person name="Simmons M.P."/>
            <person name="Aerts A.L."/>
            <person name="Allen A.E."/>
            <person name="Cuvelier M.L."/>
            <person name="Derelle E."/>
            <person name="Everett M.V."/>
            <person name="Foulon E."/>
            <person name="Grimwood J."/>
            <person name="Gundlach H."/>
            <person name="Henrissat B."/>
            <person name="Napoli C."/>
            <person name="McDonald S.M."/>
            <person name="Parker M.S."/>
            <person name="Rombauts S."/>
            <person name="Salamov A."/>
            <person name="Von Dassow P."/>
            <person name="Badger J.H."/>
            <person name="Coutinho P.M."/>
            <person name="Demir E."/>
            <person name="Dubchak I."/>
            <person name="Gentemann C."/>
            <person name="Eikrem W."/>
            <person name="Gready J.E."/>
            <person name="John U."/>
            <person name="Lanier W."/>
            <person name="Lindquist E.A."/>
            <person name="Lucas S."/>
            <person name="Mayer K.F."/>
            <person name="Moreau H."/>
            <person name="Not F."/>
            <person name="Otillar R."/>
            <person name="Panaud O."/>
            <person name="Pangilinan J."/>
            <person name="Paulsen I."/>
            <person name="Piegu B."/>
            <person name="Poliakov A."/>
            <person name="Robbens S."/>
            <person name="Schmutz J."/>
            <person name="Toulza E."/>
            <person name="Wyss T."/>
            <person name="Zelensky A."/>
            <person name="Zhou K."/>
            <person name="Armbrust E.V."/>
            <person name="Bhattacharya D."/>
            <person name="Goodenough U.W."/>
            <person name="Van de Peer Y."/>
            <person name="Grigoriev I.V."/>
        </authorList>
    </citation>
    <scope>NUCLEOTIDE SEQUENCE [LARGE SCALE GENOMIC DNA]</scope>
    <source>
        <strain evidence="10 11">CCMP1545</strain>
    </source>
</reference>
<dbReference type="InterPro" id="IPR017907">
    <property type="entry name" value="Znf_RING_CS"/>
</dbReference>
<keyword evidence="4 6" id="KW-0863">Zinc-finger</keyword>
<dbReference type="InterPro" id="IPR042755">
    <property type="entry name" value="COP1"/>
</dbReference>
<dbReference type="GeneID" id="9680757"/>
<dbReference type="GO" id="GO:0043161">
    <property type="term" value="P:proteasome-mediated ubiquitin-dependent protein catabolic process"/>
    <property type="evidence" value="ECO:0007669"/>
    <property type="project" value="TreeGrafter"/>
</dbReference>
<dbReference type="OMA" id="HRARERC"/>
<evidence type="ECO:0000313" key="11">
    <source>
        <dbReference type="Proteomes" id="UP000001876"/>
    </source>
</evidence>
<dbReference type="PROSITE" id="PS50082">
    <property type="entry name" value="WD_REPEATS_2"/>
    <property type="match status" value="2"/>
</dbReference>
<dbReference type="PROSITE" id="PS00518">
    <property type="entry name" value="ZF_RING_1"/>
    <property type="match status" value="1"/>
</dbReference>
<accession>C1MH16</accession>
<dbReference type="CDD" id="cd16504">
    <property type="entry name" value="RING-HC_COP1"/>
    <property type="match status" value="1"/>
</dbReference>